<organism evidence="1 2">
    <name type="scientific">Neisseria flavescens NRL30031/H210</name>
    <dbReference type="NCBI Taxonomy" id="546264"/>
    <lineage>
        <taxon>Bacteria</taxon>
        <taxon>Pseudomonadati</taxon>
        <taxon>Pseudomonadota</taxon>
        <taxon>Betaproteobacteria</taxon>
        <taxon>Neisseriales</taxon>
        <taxon>Neisseriaceae</taxon>
        <taxon>Neisseria</taxon>
    </lineage>
</organism>
<evidence type="ECO:0000313" key="1">
    <source>
        <dbReference type="EMBL" id="EEG34845.1"/>
    </source>
</evidence>
<protein>
    <submittedName>
        <fullName evidence="1">Uncharacterized protein</fullName>
    </submittedName>
</protein>
<name>C0EJE2_NEIFL</name>
<proteinExistence type="predicted"/>
<reference evidence="1 2" key="1">
    <citation type="submission" date="2009-01" db="EMBL/GenBank/DDBJ databases">
        <authorList>
            <person name="Fulton L."/>
            <person name="Clifton S."/>
            <person name="Chinwalla A.T."/>
            <person name="Mitreva M."/>
            <person name="Sodergren E."/>
            <person name="Weinstock G."/>
            <person name="Clifton S."/>
            <person name="Dooling D.J."/>
            <person name="Fulton B."/>
            <person name="Minx P."/>
            <person name="Pepin K.H."/>
            <person name="Johnson M."/>
            <person name="Bhonagiri V."/>
            <person name="Nash W.E."/>
            <person name="Mardis E.R."/>
            <person name="Wilson R.K."/>
        </authorList>
    </citation>
    <scope>NUCLEOTIDE SEQUENCE [LARGE SCALE GENOMIC DNA]</scope>
    <source>
        <strain evidence="1 2">NRL30031/H210</strain>
    </source>
</reference>
<gene>
    <name evidence="1" type="ORF">NEIFLAOT_00030</name>
</gene>
<dbReference type="EMBL" id="ACEN01000002">
    <property type="protein sequence ID" value="EEG34845.1"/>
    <property type="molecule type" value="Genomic_DNA"/>
</dbReference>
<sequence length="57" mass="6758">MIFIQIWFPPPQFPVMTATFNAKITPKNVKIARRRPFVIVLMNGRQFRKLQPSLFII</sequence>
<accession>C0EJE2</accession>
<comment type="caution">
    <text evidence="1">The sequence shown here is derived from an EMBL/GenBank/DDBJ whole genome shotgun (WGS) entry which is preliminary data.</text>
</comment>
<evidence type="ECO:0000313" key="2">
    <source>
        <dbReference type="Proteomes" id="UP000004457"/>
    </source>
</evidence>
<keyword evidence="2" id="KW-1185">Reference proteome</keyword>
<dbReference type="Proteomes" id="UP000004457">
    <property type="component" value="Unassembled WGS sequence"/>
</dbReference>
<dbReference type="AlphaFoldDB" id="C0EJE2"/>